<dbReference type="PANTHER" id="PTHR44675">
    <property type="entry name" value="PAK1 INTERACTING PROTEIN 1"/>
    <property type="match status" value="1"/>
</dbReference>
<dbReference type="GO" id="GO:0016301">
    <property type="term" value="F:kinase activity"/>
    <property type="evidence" value="ECO:0007669"/>
    <property type="project" value="UniProtKB-KW"/>
</dbReference>
<dbReference type="InterPro" id="IPR015943">
    <property type="entry name" value="WD40/YVTN_repeat-like_dom_sf"/>
</dbReference>
<dbReference type="InterPro" id="IPR036322">
    <property type="entry name" value="WD40_repeat_dom_sf"/>
</dbReference>
<dbReference type="AlphaFoldDB" id="A0A5J4VX68"/>
<dbReference type="InterPro" id="IPR001680">
    <property type="entry name" value="WD40_rpt"/>
</dbReference>
<gene>
    <name evidence="2" type="ORF">EZS28_017240</name>
</gene>
<feature type="compositionally biased region" description="Low complexity" evidence="1">
    <location>
        <begin position="583"/>
        <end position="595"/>
    </location>
</feature>
<dbReference type="PANTHER" id="PTHR44675:SF1">
    <property type="entry name" value="P21-ACTIVATED PROTEIN KINASE-INTERACTING PROTEIN 1"/>
    <property type="match status" value="1"/>
</dbReference>
<feature type="region of interest" description="Disordered" evidence="1">
    <location>
        <begin position="462"/>
        <end position="595"/>
    </location>
</feature>
<feature type="compositionally biased region" description="Acidic residues" evidence="1">
    <location>
        <begin position="323"/>
        <end position="338"/>
    </location>
</feature>
<dbReference type="SMART" id="SM00320">
    <property type="entry name" value="WD40"/>
    <property type="match status" value="4"/>
</dbReference>
<comment type="caution">
    <text evidence="2">The sequence shown here is derived from an EMBL/GenBank/DDBJ whole genome shotgun (WGS) entry which is preliminary data.</text>
</comment>
<feature type="region of interest" description="Disordered" evidence="1">
    <location>
        <begin position="286"/>
        <end position="339"/>
    </location>
</feature>
<keyword evidence="2" id="KW-0808">Transferase</keyword>
<dbReference type="EMBL" id="SNRW01004462">
    <property type="protein sequence ID" value="KAA6387231.1"/>
    <property type="molecule type" value="Genomic_DNA"/>
</dbReference>
<feature type="compositionally biased region" description="Basic and acidic residues" evidence="1">
    <location>
        <begin position="286"/>
        <end position="297"/>
    </location>
</feature>
<evidence type="ECO:0000256" key="1">
    <source>
        <dbReference type="SAM" id="MobiDB-lite"/>
    </source>
</evidence>
<dbReference type="OrthoDB" id="308449at2759"/>
<feature type="compositionally biased region" description="Basic residues" evidence="1">
    <location>
        <begin position="504"/>
        <end position="520"/>
    </location>
</feature>
<evidence type="ECO:0000313" key="2">
    <source>
        <dbReference type="EMBL" id="KAA6387231.1"/>
    </source>
</evidence>
<keyword evidence="2" id="KW-0418">Kinase</keyword>
<dbReference type="Proteomes" id="UP000324800">
    <property type="component" value="Unassembled WGS sequence"/>
</dbReference>
<dbReference type="Pfam" id="PF00400">
    <property type="entry name" value="WD40"/>
    <property type="match status" value="1"/>
</dbReference>
<sequence length="595" mass="67586">MSEVLLCVGTYEKQLFCFKFALSEEEKEESVEDHEEGNSNRFFQFSANFGPIKHLGSINAIDISGKYLAAGGSDELLRIYDLNHRREVGICNGHTSTITSINISGNANPPSMISADQTGQLIFWQSEKNATNWIISKTIKPHPTNISQLNIHPSGRLAFAVSTIDKSFALINLLTGKVAYRTKPSQHRDGLQCVCWSPSGQRFSTAEGQNINIFDLNITDTPIAVAQIEFKAISMSYAEERIILCGSDNGMWCAIVINENDQRKELNLINNDALINQKKIECIEKENQQEEQNEKQKNNRKRRRLNEDSDDDQSNQSLNEFQNSEDEDEEEEEQDNVDISDISQNLDQKKENENIQNILPVIIQHLPTLSSRIKVICTSLMQLDQDIQPLNQIPVAFCACSDGSISAWRIDVDEFLSLSHPVIINTNSSSSNDNFQFISHLASIKLPNVRITCCTTNGQINNWRPDPDSEISKKQEQKHKFDDKSDIKQIKHKSLISQPQQQILKKKTQPGNKKEKKNKRDKLLNNEKIGFEIVPNKPIKRKRDDNIDENENDSELLNISRVSINQSSKPEKKRSRGKKKFSFTETSSKSTQNHP</sequence>
<dbReference type="InterPro" id="IPR051959">
    <property type="entry name" value="PAK1-Kinase_Regulator"/>
</dbReference>
<dbReference type="SUPFAM" id="SSF50978">
    <property type="entry name" value="WD40 repeat-like"/>
    <property type="match status" value="1"/>
</dbReference>
<protein>
    <submittedName>
        <fullName evidence="2">Putative p21-activated protein kinase-interacting protein 1</fullName>
    </submittedName>
</protein>
<accession>A0A5J4VX68</accession>
<feature type="compositionally biased region" description="Basic residues" evidence="1">
    <location>
        <begin position="571"/>
        <end position="581"/>
    </location>
</feature>
<name>A0A5J4VX68_9EUKA</name>
<dbReference type="Gene3D" id="2.130.10.10">
    <property type="entry name" value="YVTN repeat-like/Quinoprotein amine dehydrogenase"/>
    <property type="match status" value="1"/>
</dbReference>
<feature type="compositionally biased region" description="Basic and acidic residues" evidence="1">
    <location>
        <begin position="465"/>
        <end position="489"/>
    </location>
</feature>
<proteinExistence type="predicted"/>
<evidence type="ECO:0000313" key="3">
    <source>
        <dbReference type="Proteomes" id="UP000324800"/>
    </source>
</evidence>
<reference evidence="2 3" key="1">
    <citation type="submission" date="2019-03" db="EMBL/GenBank/DDBJ databases">
        <title>Single cell metagenomics reveals metabolic interactions within the superorganism composed of flagellate Streblomastix strix and complex community of Bacteroidetes bacteria on its surface.</title>
        <authorList>
            <person name="Treitli S.C."/>
            <person name="Kolisko M."/>
            <person name="Husnik F."/>
            <person name="Keeling P."/>
            <person name="Hampl V."/>
        </authorList>
    </citation>
    <scope>NUCLEOTIDE SEQUENCE [LARGE SCALE GENOMIC DNA]</scope>
    <source>
        <strain evidence="2">ST1C</strain>
    </source>
</reference>
<organism evidence="2 3">
    <name type="scientific">Streblomastix strix</name>
    <dbReference type="NCBI Taxonomy" id="222440"/>
    <lineage>
        <taxon>Eukaryota</taxon>
        <taxon>Metamonada</taxon>
        <taxon>Preaxostyla</taxon>
        <taxon>Oxymonadida</taxon>
        <taxon>Streblomastigidae</taxon>
        <taxon>Streblomastix</taxon>
    </lineage>
</organism>